<name>A0AAW1ES21_ZOAVI</name>
<organism evidence="2 3">
    <name type="scientific">Zoarces viviparus</name>
    <name type="common">Viviparous eelpout</name>
    <name type="synonym">Blennius viviparus</name>
    <dbReference type="NCBI Taxonomy" id="48416"/>
    <lineage>
        <taxon>Eukaryota</taxon>
        <taxon>Metazoa</taxon>
        <taxon>Chordata</taxon>
        <taxon>Craniata</taxon>
        <taxon>Vertebrata</taxon>
        <taxon>Euteleostomi</taxon>
        <taxon>Actinopterygii</taxon>
        <taxon>Neopterygii</taxon>
        <taxon>Teleostei</taxon>
        <taxon>Neoteleostei</taxon>
        <taxon>Acanthomorphata</taxon>
        <taxon>Eupercaria</taxon>
        <taxon>Perciformes</taxon>
        <taxon>Cottioidei</taxon>
        <taxon>Zoarcales</taxon>
        <taxon>Zoarcidae</taxon>
        <taxon>Zoarcinae</taxon>
        <taxon>Zoarces</taxon>
    </lineage>
</organism>
<evidence type="ECO:0000256" key="1">
    <source>
        <dbReference type="SAM" id="MobiDB-lite"/>
    </source>
</evidence>
<protein>
    <submittedName>
        <fullName evidence="2">Uncharacterized protein</fullName>
    </submittedName>
</protein>
<dbReference type="AlphaFoldDB" id="A0AAW1ES21"/>
<accession>A0AAW1ES21</accession>
<dbReference type="Proteomes" id="UP001488805">
    <property type="component" value="Unassembled WGS sequence"/>
</dbReference>
<evidence type="ECO:0000313" key="2">
    <source>
        <dbReference type="EMBL" id="KAK9524064.1"/>
    </source>
</evidence>
<proteinExistence type="predicted"/>
<comment type="caution">
    <text evidence="2">The sequence shown here is derived from an EMBL/GenBank/DDBJ whole genome shotgun (WGS) entry which is preliminary data.</text>
</comment>
<reference evidence="2 3" key="1">
    <citation type="journal article" date="2024" name="Genome Biol. Evol.">
        <title>Chromosome-level genome assembly of the viviparous eelpout Zoarces viviparus.</title>
        <authorList>
            <person name="Fuhrmann N."/>
            <person name="Brasseur M.V."/>
            <person name="Bakowski C.E."/>
            <person name="Podsiadlowski L."/>
            <person name="Prost S."/>
            <person name="Krehenwinkel H."/>
            <person name="Mayer C."/>
        </authorList>
    </citation>
    <scope>NUCLEOTIDE SEQUENCE [LARGE SCALE GENOMIC DNA]</scope>
    <source>
        <strain evidence="2">NO-MEL_2022_Ind0_liver</strain>
    </source>
</reference>
<dbReference type="EMBL" id="JBCEZU010000156">
    <property type="protein sequence ID" value="KAK9524064.1"/>
    <property type="molecule type" value="Genomic_DNA"/>
</dbReference>
<sequence>MSLRCQQRSSHIPSSRCSLSLPGPSLFTGAKLASNSGVLTPHLTNRPAHRPSDAGAGLHQRPPPHQQVGGGDINNKRSLAGCISFTPMLLPEAEQLGFNTVHAALSGEAA</sequence>
<feature type="region of interest" description="Disordered" evidence="1">
    <location>
        <begin position="38"/>
        <end position="74"/>
    </location>
</feature>
<evidence type="ECO:0000313" key="3">
    <source>
        <dbReference type="Proteomes" id="UP001488805"/>
    </source>
</evidence>
<keyword evidence="3" id="KW-1185">Reference proteome</keyword>
<gene>
    <name evidence="2" type="ORF">VZT92_017931</name>
</gene>